<evidence type="ECO:0000313" key="1">
    <source>
        <dbReference type="EMBL" id="MFD0869961.1"/>
    </source>
</evidence>
<proteinExistence type="predicted"/>
<gene>
    <name evidence="1" type="ORF">ACFQ03_12440</name>
</gene>
<dbReference type="GO" id="GO:0016874">
    <property type="term" value="F:ligase activity"/>
    <property type="evidence" value="ECO:0007669"/>
    <property type="project" value="UniProtKB-KW"/>
</dbReference>
<keyword evidence="2" id="KW-1185">Reference proteome</keyword>
<keyword evidence="1" id="KW-0436">Ligase</keyword>
<dbReference type="InterPro" id="IPR009097">
    <property type="entry name" value="Cyclic_Pdiesterase"/>
</dbReference>
<dbReference type="PANTHER" id="PTHR36039">
    <property type="match status" value="1"/>
</dbReference>
<evidence type="ECO:0000313" key="2">
    <source>
        <dbReference type="Proteomes" id="UP001597120"/>
    </source>
</evidence>
<dbReference type="SUPFAM" id="SSF55144">
    <property type="entry name" value="LigT-like"/>
    <property type="match status" value="1"/>
</dbReference>
<dbReference type="Gene3D" id="3.90.1140.10">
    <property type="entry name" value="Cyclic phosphodiesterase"/>
    <property type="match status" value="1"/>
</dbReference>
<reference evidence="2" key="1">
    <citation type="journal article" date="2019" name="Int. J. Syst. Evol. Microbiol.">
        <title>The Global Catalogue of Microorganisms (GCM) 10K type strain sequencing project: providing services to taxonomists for standard genome sequencing and annotation.</title>
        <authorList>
            <consortium name="The Broad Institute Genomics Platform"/>
            <consortium name="The Broad Institute Genome Sequencing Center for Infectious Disease"/>
            <person name="Wu L."/>
            <person name="Ma J."/>
        </authorList>
    </citation>
    <scope>NUCLEOTIDE SEQUENCE [LARGE SCALE GENOMIC DNA]</scope>
    <source>
        <strain evidence="2">CCUG 57263</strain>
    </source>
</reference>
<dbReference type="RefSeq" id="WP_186328365.1">
    <property type="nucleotide sequence ID" value="NZ_JBHTIU010000039.1"/>
</dbReference>
<comment type="caution">
    <text evidence="1">The sequence shown here is derived from an EMBL/GenBank/DDBJ whole genome shotgun (WGS) entry which is preliminary data.</text>
</comment>
<dbReference type="Pfam" id="PF13563">
    <property type="entry name" value="2_5_RNA_ligase2"/>
    <property type="match status" value="1"/>
</dbReference>
<dbReference type="Proteomes" id="UP001597120">
    <property type="component" value="Unassembled WGS sequence"/>
</dbReference>
<dbReference type="EMBL" id="JBHTIU010000039">
    <property type="protein sequence ID" value="MFD0869961.1"/>
    <property type="molecule type" value="Genomic_DNA"/>
</dbReference>
<sequence>MTTGRQSKKNEEGGECMTKYAVELFFDERTEQYIRGLWRELEQNGITDSMMSIAEIQPHLTVAVYDDLEAGEFEEEIAFFMQGAPSLPVRFDSLACFPASGTLFLSPAVTAGLMQLHQRFHSRFHKLRPKAAPYYLPGSWNPHCTLAVNLSSVQLKEAFHYILDRFSPFQAGLQQIGLVQLTFNEEQLCIRSRTIFTLPLTDA</sequence>
<protein>
    <submittedName>
        <fullName evidence="1">2'-5' RNA ligase family protein</fullName>
    </submittedName>
</protein>
<name>A0ABW3DBR6_9BACL</name>
<organism evidence="1 2">
    <name type="scientific">Paenibacillus residui</name>
    <dbReference type="NCBI Taxonomy" id="629724"/>
    <lineage>
        <taxon>Bacteria</taxon>
        <taxon>Bacillati</taxon>
        <taxon>Bacillota</taxon>
        <taxon>Bacilli</taxon>
        <taxon>Bacillales</taxon>
        <taxon>Paenibacillaceae</taxon>
        <taxon>Paenibacillus</taxon>
    </lineage>
</organism>
<accession>A0ABW3DBR6</accession>
<dbReference type="PANTHER" id="PTHR36039:SF2">
    <property type="entry name" value="RNA LIGASE_CYCLIC NUCLEOTIDE PHOSPHODIESTERASE FAMILY PROTEIN"/>
    <property type="match status" value="1"/>
</dbReference>